<keyword evidence="2" id="KW-1185">Reference proteome</keyword>
<reference evidence="1 2" key="1">
    <citation type="submission" date="2021-02" db="EMBL/GenBank/DDBJ databases">
        <authorList>
            <person name="Liu C."/>
        </authorList>
    </citation>
    <scope>NUCLEOTIDE SEQUENCE [LARGE SCALE GENOMIC DNA]</scope>
    <source>
        <strain evidence="2">Escherichia phage</strain>
    </source>
</reference>
<name>A0A8F3HLT3_9CAUD</name>
<proteinExistence type="predicted"/>
<organism evidence="1 2">
    <name type="scientific">Escherichia phage vB_EcoP-ZQ2</name>
    <dbReference type="NCBI Taxonomy" id="2810370"/>
    <lineage>
        <taxon>Viruses</taxon>
        <taxon>Duplodnaviria</taxon>
        <taxon>Heunggongvirae</taxon>
        <taxon>Uroviricota</taxon>
        <taxon>Caudoviricetes</taxon>
        <taxon>Schitoviridae</taxon>
        <taxon>Enquatrovirinae</taxon>
        <taxon>Gamaleyavirus</taxon>
        <taxon>Gamaleyavirus Zq2</taxon>
    </lineage>
</organism>
<dbReference type="RefSeq" id="YP_010659981.1">
    <property type="nucleotide sequence ID" value="NC_070874.1"/>
</dbReference>
<evidence type="ECO:0000313" key="1">
    <source>
        <dbReference type="EMBL" id="QWY13179.1"/>
    </source>
</evidence>
<dbReference type="Proteomes" id="UP000693653">
    <property type="component" value="Segment"/>
</dbReference>
<dbReference type="KEGG" id="vg:77935970"/>
<evidence type="ECO:0000313" key="2">
    <source>
        <dbReference type="Proteomes" id="UP000693653"/>
    </source>
</evidence>
<protein>
    <submittedName>
        <fullName evidence="1">Uncharacterized protein</fullName>
    </submittedName>
</protein>
<accession>A0A8F3HLT3</accession>
<dbReference type="GeneID" id="77935970"/>
<dbReference type="EMBL" id="MW630115">
    <property type="protein sequence ID" value="QWY13179.1"/>
    <property type="molecule type" value="Genomic_DNA"/>
</dbReference>
<sequence>MTQVSITSVVREAILNNTVRTYSFDEIVEKLGVTRYVAKKLYFTFLWFPSEETLRKIKETGKFPSEGRKPKMWRTHD</sequence>